<evidence type="ECO:0000313" key="3">
    <source>
        <dbReference type="RefSeq" id="XP_056692207.1"/>
    </source>
</evidence>
<feature type="compositionally biased region" description="Acidic residues" evidence="1">
    <location>
        <begin position="28"/>
        <end position="60"/>
    </location>
</feature>
<dbReference type="RefSeq" id="XP_056692207.1">
    <property type="nucleotide sequence ID" value="XM_056836229.1"/>
</dbReference>
<organism evidence="2 3">
    <name type="scientific">Spinacia oleracea</name>
    <name type="common">Spinach</name>
    <dbReference type="NCBI Taxonomy" id="3562"/>
    <lineage>
        <taxon>Eukaryota</taxon>
        <taxon>Viridiplantae</taxon>
        <taxon>Streptophyta</taxon>
        <taxon>Embryophyta</taxon>
        <taxon>Tracheophyta</taxon>
        <taxon>Spermatophyta</taxon>
        <taxon>Magnoliopsida</taxon>
        <taxon>eudicotyledons</taxon>
        <taxon>Gunneridae</taxon>
        <taxon>Pentapetalae</taxon>
        <taxon>Caryophyllales</taxon>
        <taxon>Chenopodiaceae</taxon>
        <taxon>Chenopodioideae</taxon>
        <taxon>Anserineae</taxon>
        <taxon>Spinacia</taxon>
    </lineage>
</organism>
<dbReference type="Proteomes" id="UP000813463">
    <property type="component" value="Chromosome 2"/>
</dbReference>
<evidence type="ECO:0000256" key="1">
    <source>
        <dbReference type="SAM" id="MobiDB-lite"/>
    </source>
</evidence>
<reference evidence="2" key="1">
    <citation type="journal article" date="2021" name="Nat. Commun.">
        <title>Genomic analyses provide insights into spinach domestication and the genetic basis of agronomic traits.</title>
        <authorList>
            <person name="Cai X."/>
            <person name="Sun X."/>
            <person name="Xu C."/>
            <person name="Sun H."/>
            <person name="Wang X."/>
            <person name="Ge C."/>
            <person name="Zhang Z."/>
            <person name="Wang Q."/>
            <person name="Fei Z."/>
            <person name="Jiao C."/>
            <person name="Wang Q."/>
        </authorList>
    </citation>
    <scope>NUCLEOTIDE SEQUENCE [LARGE SCALE GENOMIC DNA]</scope>
    <source>
        <strain evidence="2">cv. Varoflay</strain>
    </source>
</reference>
<protein>
    <recommendedName>
        <fullName evidence="4">Transposase MuDR plant domain-containing protein</fullName>
    </recommendedName>
</protein>
<reference evidence="3" key="2">
    <citation type="submission" date="2025-08" db="UniProtKB">
        <authorList>
            <consortium name="RefSeq"/>
        </authorList>
    </citation>
    <scope>IDENTIFICATION</scope>
    <source>
        <tissue evidence="3">Leaf</tissue>
    </source>
</reference>
<proteinExistence type="predicted"/>
<dbReference type="GeneID" id="110791489"/>
<keyword evidence="2" id="KW-1185">Reference proteome</keyword>
<gene>
    <name evidence="3" type="primary">LOC110791489</name>
</gene>
<evidence type="ECO:0000313" key="2">
    <source>
        <dbReference type="Proteomes" id="UP000813463"/>
    </source>
</evidence>
<name>A0ABM3R9C4_SPIOL</name>
<evidence type="ECO:0008006" key="4">
    <source>
        <dbReference type="Google" id="ProtNLM"/>
    </source>
</evidence>
<sequence length="150" mass="16856">MGTYVPKSGRGNTRAARNGKGKGSDVISDVEDDEDSEDVDFEETGSDGSDEDSEDETDIGDFIVEEEGLEDLMDEIHEKSFEDCLDGSSKMDKNYKNGKYREAFLDVLKDYCIQEGFGLSVEKADSRRYTAVCAIEGWIGGFMFQRWLIR</sequence>
<accession>A0ABM3R9C4</accession>
<feature type="region of interest" description="Disordered" evidence="1">
    <location>
        <begin position="1"/>
        <end position="60"/>
    </location>
</feature>